<dbReference type="GeneID" id="8201423"/>
<evidence type="ECO:0000256" key="3">
    <source>
        <dbReference type="ARBA" id="ARBA00022857"/>
    </source>
</evidence>
<dbReference type="FunCoup" id="C4R807">
    <property type="interactions" value="129"/>
</dbReference>
<gene>
    <name evidence="9" type="ordered locus">PAS_chr4_0968</name>
</gene>
<dbReference type="InterPro" id="IPR036291">
    <property type="entry name" value="NAD(P)-bd_dom_sf"/>
</dbReference>
<dbReference type="Proteomes" id="UP000000314">
    <property type="component" value="Chromosome 4"/>
</dbReference>
<feature type="domain" description="Ketopantoate reductase C-terminal" evidence="8">
    <location>
        <begin position="196"/>
        <end position="329"/>
    </location>
</feature>
<keyword evidence="10" id="KW-1185">Reference proteome</keyword>
<feature type="domain" description="Ketopantoate reductase N-terminal" evidence="7">
    <location>
        <begin position="6"/>
        <end position="168"/>
    </location>
</feature>
<dbReference type="EMBL" id="FN392322">
    <property type="protein sequence ID" value="CAY71732.1"/>
    <property type="molecule type" value="Genomic_DNA"/>
</dbReference>
<dbReference type="NCBIfam" id="TIGR00745">
    <property type="entry name" value="apbA_panE"/>
    <property type="match status" value="1"/>
</dbReference>
<dbReference type="Gene3D" id="3.40.50.720">
    <property type="entry name" value="NAD(P)-binding Rossmann-like Domain"/>
    <property type="match status" value="1"/>
</dbReference>
<evidence type="ECO:0000256" key="6">
    <source>
        <dbReference type="RuleBase" id="RU362068"/>
    </source>
</evidence>
<dbReference type="Pfam" id="PF08546">
    <property type="entry name" value="ApbA_C"/>
    <property type="match status" value="1"/>
</dbReference>
<dbReference type="SMR" id="C4R807"/>
<reference evidence="9 10" key="1">
    <citation type="journal article" date="2009" name="Nat. Biotechnol.">
        <title>Genome sequence of the recombinant protein production host Pichia pastoris.</title>
        <authorList>
            <person name="De Schutter K."/>
            <person name="Lin Y.C."/>
            <person name="Tiels P."/>
            <person name="Van Hecke A."/>
            <person name="Glinka S."/>
            <person name="Weber-Lehmann J."/>
            <person name="Rouze P."/>
            <person name="Van de Peer Y."/>
            <person name="Callewaert N."/>
        </authorList>
    </citation>
    <scope>NUCLEOTIDE SEQUENCE [LARGE SCALE GENOMIC DNA]</scope>
    <source>
        <strain evidence="10">GS115 / ATCC 20864</strain>
    </source>
</reference>
<keyword evidence="3 6" id="KW-0521">NADP</keyword>
<dbReference type="PANTHER" id="PTHR43765:SF2">
    <property type="entry name" value="2-DEHYDROPANTOATE 2-REDUCTASE"/>
    <property type="match status" value="1"/>
</dbReference>
<sequence length="346" mass="39600">MAKLYFLGAGSIGGLVATQISNVTKLDIVLLLRNERRLNKYLNNNSKFTYENLTNLRNPTKEEYHLRAISHIPKDHGGLPEHIDNLIITTKCHQTVEALEPYISCISEKTNILLIQNGFGVESKLKKIWPQNKVPNMFQGVISHGVFKDRFWNVKHVGNGDLKIGRLANEDTEVPQFIQDLLVSPVLNAELLSFKDLLKIRLEKLIVNCCINPLTAIYDCLNGELLQLSHRQFHRVINESVRCLTADKELNKIFVNDAAFAQLMDRERLLKTVLKVCELTKRNSSSMREDVRQVHQTEVDFLNGYISDVGKKNKVFTPHNDILSEMVKNRVLLNYKREESGARLVQ</sequence>
<dbReference type="OMA" id="GMIDEVN"/>
<dbReference type="HOGENOM" id="CLU_031468_10_2_1"/>
<dbReference type="OrthoDB" id="73846at2759"/>
<dbReference type="InterPro" id="IPR008927">
    <property type="entry name" value="6-PGluconate_DH-like_C_sf"/>
</dbReference>
<dbReference type="eggNOG" id="ENOG502QPT5">
    <property type="taxonomic scope" value="Eukaryota"/>
</dbReference>
<dbReference type="STRING" id="644223.C4R807"/>
<dbReference type="GO" id="GO:0050661">
    <property type="term" value="F:NADP binding"/>
    <property type="evidence" value="ECO:0007669"/>
    <property type="project" value="TreeGrafter"/>
</dbReference>
<dbReference type="SUPFAM" id="SSF48179">
    <property type="entry name" value="6-phosphogluconate dehydrogenase C-terminal domain-like"/>
    <property type="match status" value="1"/>
</dbReference>
<keyword evidence="4 6" id="KW-0560">Oxidoreductase</keyword>
<dbReference type="KEGG" id="ppa:PAS_chr4_0968"/>
<evidence type="ECO:0000256" key="5">
    <source>
        <dbReference type="ARBA" id="ARBA00032024"/>
    </source>
</evidence>
<dbReference type="SUPFAM" id="SSF51735">
    <property type="entry name" value="NAD(P)-binding Rossmann-fold domains"/>
    <property type="match status" value="1"/>
</dbReference>
<proteinExistence type="inferred from homology"/>
<evidence type="ECO:0000256" key="2">
    <source>
        <dbReference type="ARBA" id="ARBA00013014"/>
    </source>
</evidence>
<evidence type="ECO:0000256" key="4">
    <source>
        <dbReference type="ARBA" id="ARBA00023002"/>
    </source>
</evidence>
<dbReference type="InterPro" id="IPR013328">
    <property type="entry name" value="6PGD_dom2"/>
</dbReference>
<evidence type="ECO:0000259" key="7">
    <source>
        <dbReference type="Pfam" id="PF02558"/>
    </source>
</evidence>
<dbReference type="RefSeq" id="XP_002493911.1">
    <property type="nucleotide sequence ID" value="XM_002493866.1"/>
</dbReference>
<evidence type="ECO:0000256" key="1">
    <source>
        <dbReference type="ARBA" id="ARBA00007870"/>
    </source>
</evidence>
<dbReference type="Pfam" id="PF02558">
    <property type="entry name" value="ApbA"/>
    <property type="match status" value="1"/>
</dbReference>
<dbReference type="InterPro" id="IPR013332">
    <property type="entry name" value="KPR_N"/>
</dbReference>
<organism evidence="9 10">
    <name type="scientific">Komagataella phaffii (strain GS115 / ATCC 20864)</name>
    <name type="common">Yeast</name>
    <name type="synonym">Pichia pastoris</name>
    <dbReference type="NCBI Taxonomy" id="644223"/>
    <lineage>
        <taxon>Eukaryota</taxon>
        <taxon>Fungi</taxon>
        <taxon>Dikarya</taxon>
        <taxon>Ascomycota</taxon>
        <taxon>Saccharomycotina</taxon>
        <taxon>Pichiomycetes</taxon>
        <taxon>Pichiales</taxon>
        <taxon>Pichiaceae</taxon>
        <taxon>Komagataella</taxon>
    </lineage>
</organism>
<protein>
    <recommendedName>
        <fullName evidence="2 6">2-dehydropantoate 2-reductase</fullName>
        <ecNumber evidence="2 6">1.1.1.169</ecNumber>
    </recommendedName>
    <alternativeName>
        <fullName evidence="5 6">Ketopantoate reductase</fullName>
    </alternativeName>
</protein>
<dbReference type="GO" id="GO:0005739">
    <property type="term" value="C:mitochondrion"/>
    <property type="evidence" value="ECO:0007669"/>
    <property type="project" value="TreeGrafter"/>
</dbReference>
<dbReference type="GO" id="GO:0008677">
    <property type="term" value="F:2-dehydropantoate 2-reductase activity"/>
    <property type="evidence" value="ECO:0007669"/>
    <property type="project" value="UniProtKB-EC"/>
</dbReference>
<comment type="similarity">
    <text evidence="1 6">Belongs to the ketopantoate reductase family.</text>
</comment>
<dbReference type="AlphaFoldDB" id="C4R807"/>
<name>C4R807_KOMPG</name>
<evidence type="ECO:0000313" key="9">
    <source>
        <dbReference type="EMBL" id="CAY71732.1"/>
    </source>
</evidence>
<dbReference type="EC" id="1.1.1.169" evidence="2 6"/>
<dbReference type="PANTHER" id="PTHR43765">
    <property type="entry name" value="2-DEHYDROPANTOATE 2-REDUCTASE-RELATED"/>
    <property type="match status" value="1"/>
</dbReference>
<accession>C4R807</accession>
<evidence type="ECO:0000259" key="8">
    <source>
        <dbReference type="Pfam" id="PF08546"/>
    </source>
</evidence>
<comment type="catalytic activity">
    <reaction evidence="6">
        <text>(R)-pantoate + NADP(+) = 2-dehydropantoate + NADPH + H(+)</text>
        <dbReference type="Rhea" id="RHEA:16233"/>
        <dbReference type="ChEBI" id="CHEBI:11561"/>
        <dbReference type="ChEBI" id="CHEBI:15378"/>
        <dbReference type="ChEBI" id="CHEBI:15980"/>
        <dbReference type="ChEBI" id="CHEBI:57783"/>
        <dbReference type="ChEBI" id="CHEBI:58349"/>
        <dbReference type="EC" id="1.1.1.169"/>
    </reaction>
</comment>
<dbReference type="InterPro" id="IPR013752">
    <property type="entry name" value="KPA_reductase"/>
</dbReference>
<dbReference type="GO" id="GO:0015940">
    <property type="term" value="P:pantothenate biosynthetic process"/>
    <property type="evidence" value="ECO:0007669"/>
    <property type="project" value="InterPro"/>
</dbReference>
<dbReference type="InParanoid" id="C4R807"/>
<dbReference type="InterPro" id="IPR050838">
    <property type="entry name" value="Ketopantoate_reductase"/>
</dbReference>
<dbReference type="InterPro" id="IPR003710">
    <property type="entry name" value="ApbA"/>
</dbReference>
<comment type="function">
    <text evidence="6">Catalyzes the NADPH-dependent reduction of ketopantoate into pantoic acid.</text>
</comment>
<dbReference type="Gene3D" id="1.10.1040.10">
    <property type="entry name" value="N-(1-d-carboxylethyl)-l-norvaline Dehydrogenase, domain 2"/>
    <property type="match status" value="1"/>
</dbReference>
<evidence type="ECO:0000313" key="10">
    <source>
        <dbReference type="Proteomes" id="UP000000314"/>
    </source>
</evidence>